<accession>A0A3B0ZYF1</accession>
<dbReference type="EMBL" id="UOFS01000030">
    <property type="protein sequence ID" value="VAW96801.1"/>
    <property type="molecule type" value="Genomic_DNA"/>
</dbReference>
<sequence length="167" mass="19020">MSRIFLIHLSFISIFTFVNCNVIQAGESDNVIETETFVEYKVEGEYANVRDDLELAITGGGIKINTIAHTGDMLIRTGKDIGAKKIIYKHAEAFEFCSATISRATMEADPRNFMFCPYIIYVYQLSQDKNTIYIMYRRPSYGTNKKSNKALRAVETMLKNMISEVVQ</sequence>
<reference evidence="1" key="1">
    <citation type="submission" date="2018-06" db="EMBL/GenBank/DDBJ databases">
        <authorList>
            <person name="Zhirakovskaya E."/>
        </authorList>
    </citation>
    <scope>NUCLEOTIDE SEQUENCE</scope>
</reference>
<protein>
    <recommendedName>
        <fullName evidence="2">DUF302 domain-containing protein</fullName>
    </recommendedName>
</protein>
<name>A0A3B0ZYF1_9ZZZZ</name>
<dbReference type="AlphaFoldDB" id="A0A3B0ZYF1"/>
<gene>
    <name evidence="1" type="ORF">MNBD_GAMMA22-1215</name>
</gene>
<dbReference type="Gene3D" id="3.30.310.70">
    <property type="entry name" value="TT1751-like domain"/>
    <property type="match status" value="1"/>
</dbReference>
<organism evidence="1">
    <name type="scientific">hydrothermal vent metagenome</name>
    <dbReference type="NCBI Taxonomy" id="652676"/>
    <lineage>
        <taxon>unclassified sequences</taxon>
        <taxon>metagenomes</taxon>
        <taxon>ecological metagenomes</taxon>
    </lineage>
</organism>
<dbReference type="InterPro" id="IPR035923">
    <property type="entry name" value="TT1751-like_sf"/>
</dbReference>
<proteinExistence type="predicted"/>
<evidence type="ECO:0000313" key="1">
    <source>
        <dbReference type="EMBL" id="VAW96801.1"/>
    </source>
</evidence>
<evidence type="ECO:0008006" key="2">
    <source>
        <dbReference type="Google" id="ProtNLM"/>
    </source>
</evidence>
<dbReference type="SUPFAM" id="SSF103247">
    <property type="entry name" value="TT1751-like"/>
    <property type="match status" value="1"/>
</dbReference>